<evidence type="ECO:0000313" key="2">
    <source>
        <dbReference type="EMBL" id="BAX82308.1"/>
    </source>
</evidence>
<evidence type="ECO:0000259" key="1">
    <source>
        <dbReference type="Pfam" id="PF21347"/>
    </source>
</evidence>
<organism evidence="2 3">
    <name type="scientific">Labilibaculum antarcticum</name>
    <dbReference type="NCBI Taxonomy" id="1717717"/>
    <lineage>
        <taxon>Bacteria</taxon>
        <taxon>Pseudomonadati</taxon>
        <taxon>Bacteroidota</taxon>
        <taxon>Bacteroidia</taxon>
        <taxon>Marinilabiliales</taxon>
        <taxon>Marinifilaceae</taxon>
        <taxon>Labilibaculum</taxon>
    </lineage>
</organism>
<dbReference type="Gene3D" id="2.40.360.20">
    <property type="match status" value="1"/>
</dbReference>
<dbReference type="RefSeq" id="WP_096432502.1">
    <property type="nucleotide sequence ID" value="NZ_AP018042.1"/>
</dbReference>
<reference evidence="2 3" key="1">
    <citation type="journal article" date="2018" name="Mar. Genomics">
        <title>Complete genome sequence of Marinifilaceae bacterium strain SPP2, isolated from the Antarctic marine sediment.</title>
        <authorList>
            <person name="Watanabe M."/>
            <person name="Kojima H."/>
            <person name="Fukui M."/>
        </authorList>
    </citation>
    <scope>NUCLEOTIDE SEQUENCE [LARGE SCALE GENOMIC DNA]</scope>
    <source>
        <strain evidence="2 3">SPP2</strain>
    </source>
</reference>
<reference evidence="3" key="2">
    <citation type="journal article" date="2020" name="Antonie Van Leeuwenhoek">
        <title>Labilibaculum antarcticum sp. nov., a novel facultative anaerobic, psychrotorelant bacterium isolated from marine sediment of Antarctica.</title>
        <authorList>
            <person name="Watanabe M."/>
            <person name="Kojima H."/>
            <person name="Fukui M."/>
        </authorList>
    </citation>
    <scope>NUCLEOTIDE SEQUENCE [LARGE SCALE GENOMIC DNA]</scope>
    <source>
        <strain evidence="3">SPP2</strain>
    </source>
</reference>
<dbReference type="EMBL" id="AP018042">
    <property type="protein sequence ID" value="BAX82308.1"/>
    <property type="molecule type" value="Genomic_DNA"/>
</dbReference>
<keyword evidence="3" id="KW-1185">Reference proteome</keyword>
<dbReference type="AlphaFoldDB" id="A0A1Y1CPE1"/>
<dbReference type="Pfam" id="PF21347">
    <property type="entry name" value="DUF3108_like"/>
    <property type="match status" value="1"/>
</dbReference>
<dbReference type="Proteomes" id="UP000218267">
    <property type="component" value="Chromosome"/>
</dbReference>
<dbReference type="KEGG" id="mbas:ALGA_4016"/>
<feature type="domain" description="DUF3108" evidence="1">
    <location>
        <begin position="34"/>
        <end position="224"/>
    </location>
</feature>
<accession>A0A1Y1CPE1</accession>
<dbReference type="OrthoDB" id="665223at2"/>
<proteinExistence type="predicted"/>
<evidence type="ECO:0000313" key="3">
    <source>
        <dbReference type="Proteomes" id="UP000218267"/>
    </source>
</evidence>
<protein>
    <recommendedName>
        <fullName evidence="1">DUF3108 domain-containing protein</fullName>
    </recommendedName>
</protein>
<name>A0A1Y1CPE1_9BACT</name>
<dbReference type="InterPro" id="IPR049279">
    <property type="entry name" value="DUF3108-like"/>
</dbReference>
<sequence>MRIFYTIFILLSFSLSSFGQRDNTYLPSKRNFRIKYVSYDSKDRREYSEIWQLVGKSKSNGLIQYNIESEITTRKHNTFYQYFRLVTKDSIFFIGSERYLDPKKLDSYQKMVIKISSDSVAIPVRPRIGQMLPEASCEASILRGTGSVLMSMNVLLINRKIDAMENISTPAGNFNCFKISTDKITYGGINKSKTKIFEWYAINVGLVRVEEYQSNGKLISYKVLESLAEDFFLP</sequence>
<gene>
    <name evidence="2" type="ORF">ALGA_4016</name>
</gene>